<accession>A0A3N4REG9</accession>
<evidence type="ECO:0000313" key="3">
    <source>
        <dbReference type="Proteomes" id="UP000266906"/>
    </source>
</evidence>
<sequence length="148" mass="15567">MTRCDYFSAPDDATAVAVLDAPGGPDGAGLDTVPLKGVDPVVVIARLEAVLTGCTYEEAHARPRSGRLLSDPQHDEAFVVSLTGTLAEALAALPPDRLLPAATAWSATEELRLDGVTPDTAADALHALSALAHRARTDGRHLYCRWSL</sequence>
<keyword evidence="3" id="KW-1185">Reference proteome</keyword>
<dbReference type="RefSeq" id="WP_123561070.1">
    <property type="nucleotide sequence ID" value="NZ_JBEYIY010000060.1"/>
</dbReference>
<evidence type="ECO:0000313" key="1">
    <source>
        <dbReference type="EMBL" id="ROR37270.1"/>
    </source>
</evidence>
<comment type="caution">
    <text evidence="2">The sequence shown here is derived from an EMBL/GenBank/DDBJ whole genome shotgun (WGS) entry which is preliminary data.</text>
</comment>
<dbReference type="Proteomes" id="UP000266906">
    <property type="component" value="Unassembled WGS sequence"/>
</dbReference>
<dbReference type="Proteomes" id="UP000267408">
    <property type="component" value="Unassembled WGS sequence"/>
</dbReference>
<dbReference type="AlphaFoldDB" id="A0A3N4REG9"/>
<reference evidence="3 4" key="1">
    <citation type="submission" date="2018-11" db="EMBL/GenBank/DDBJ databases">
        <title>Sequencing the genomes of 1000 actinobacteria strains.</title>
        <authorList>
            <person name="Klenk H.-P."/>
        </authorList>
    </citation>
    <scope>NUCLEOTIDE SEQUENCE [LARGE SCALE GENOMIC DNA]</scope>
    <source>
        <strain evidence="1 4">DSM 44780</strain>
        <strain evidence="2 3">DSM 44781</strain>
    </source>
</reference>
<evidence type="ECO:0000313" key="2">
    <source>
        <dbReference type="EMBL" id="RPE29275.1"/>
    </source>
</evidence>
<name>A0A3N4REG9_9ACTN</name>
<evidence type="ECO:0000313" key="4">
    <source>
        <dbReference type="Proteomes" id="UP000267408"/>
    </source>
</evidence>
<dbReference type="EMBL" id="RKQG01000002">
    <property type="protein sequence ID" value="RPE29275.1"/>
    <property type="molecule type" value="Genomic_DNA"/>
</dbReference>
<organism evidence="2 3">
    <name type="scientific">Kitasatospora cineracea</name>
    <dbReference type="NCBI Taxonomy" id="88074"/>
    <lineage>
        <taxon>Bacteria</taxon>
        <taxon>Bacillati</taxon>
        <taxon>Actinomycetota</taxon>
        <taxon>Actinomycetes</taxon>
        <taxon>Kitasatosporales</taxon>
        <taxon>Streptomycetaceae</taxon>
        <taxon>Kitasatospora</taxon>
    </lineage>
</organism>
<evidence type="ECO:0008006" key="5">
    <source>
        <dbReference type="Google" id="ProtNLM"/>
    </source>
</evidence>
<dbReference type="EMBL" id="RJVJ01000002">
    <property type="protein sequence ID" value="ROR37270.1"/>
    <property type="molecule type" value="Genomic_DNA"/>
</dbReference>
<protein>
    <recommendedName>
        <fullName evidence="5">DUF1877 family protein</fullName>
    </recommendedName>
</protein>
<proteinExistence type="predicted"/>
<gene>
    <name evidence="2" type="ORF">EDD38_6430</name>
    <name evidence="1" type="ORF">EDD39_5403</name>
</gene>
<dbReference type="OrthoDB" id="3537879at2"/>
<accession>A0A8G1UAP6</accession>